<dbReference type="Proteomes" id="UP001054945">
    <property type="component" value="Unassembled WGS sequence"/>
</dbReference>
<organism evidence="1 2">
    <name type="scientific">Caerostris extrusa</name>
    <name type="common">Bark spider</name>
    <name type="synonym">Caerostris bankana</name>
    <dbReference type="NCBI Taxonomy" id="172846"/>
    <lineage>
        <taxon>Eukaryota</taxon>
        <taxon>Metazoa</taxon>
        <taxon>Ecdysozoa</taxon>
        <taxon>Arthropoda</taxon>
        <taxon>Chelicerata</taxon>
        <taxon>Arachnida</taxon>
        <taxon>Araneae</taxon>
        <taxon>Araneomorphae</taxon>
        <taxon>Entelegynae</taxon>
        <taxon>Araneoidea</taxon>
        <taxon>Araneidae</taxon>
        <taxon>Caerostris</taxon>
    </lineage>
</organism>
<sequence length="84" mass="9103">MTKAEDRVKRTAGEIGLIMENSEQMCHPDLQSKQLASGKLKWFLLSGGPVSGTDLEKGSYILLNPQKTLGVGDMTVLFKGGGRH</sequence>
<evidence type="ECO:0000313" key="1">
    <source>
        <dbReference type="EMBL" id="GIY85000.1"/>
    </source>
</evidence>
<name>A0AAV4WQ01_CAEEX</name>
<comment type="caution">
    <text evidence="1">The sequence shown here is derived from an EMBL/GenBank/DDBJ whole genome shotgun (WGS) entry which is preliminary data.</text>
</comment>
<keyword evidence="2" id="KW-1185">Reference proteome</keyword>
<evidence type="ECO:0000313" key="2">
    <source>
        <dbReference type="Proteomes" id="UP001054945"/>
    </source>
</evidence>
<dbReference type="AlphaFoldDB" id="A0AAV4WQ01"/>
<protein>
    <submittedName>
        <fullName evidence="1">Uncharacterized protein</fullName>
    </submittedName>
</protein>
<dbReference type="EMBL" id="BPLR01016603">
    <property type="protein sequence ID" value="GIY85000.1"/>
    <property type="molecule type" value="Genomic_DNA"/>
</dbReference>
<reference evidence="1 2" key="1">
    <citation type="submission" date="2021-06" db="EMBL/GenBank/DDBJ databases">
        <title>Caerostris extrusa draft genome.</title>
        <authorList>
            <person name="Kono N."/>
            <person name="Arakawa K."/>
        </authorList>
    </citation>
    <scope>NUCLEOTIDE SEQUENCE [LARGE SCALE GENOMIC DNA]</scope>
</reference>
<gene>
    <name evidence="1" type="ORF">CEXT_20681</name>
</gene>
<proteinExistence type="predicted"/>
<accession>A0AAV4WQ01</accession>